<accession>A0AAD1UAA4</accession>
<comment type="caution">
    <text evidence="2">The sequence shown here is derived from an EMBL/GenBank/DDBJ whole genome shotgun (WGS) entry which is preliminary data.</text>
</comment>
<proteinExistence type="predicted"/>
<gene>
    <name evidence="2" type="ORF">ECRASSUSDP1_LOCUS2879</name>
</gene>
<evidence type="ECO:0000256" key="1">
    <source>
        <dbReference type="SAM" id="MobiDB-lite"/>
    </source>
</evidence>
<dbReference type="EMBL" id="CAMPGE010002757">
    <property type="protein sequence ID" value="CAI2361568.1"/>
    <property type="molecule type" value="Genomic_DNA"/>
</dbReference>
<reference evidence="2" key="1">
    <citation type="submission" date="2023-07" db="EMBL/GenBank/DDBJ databases">
        <authorList>
            <consortium name="AG Swart"/>
            <person name="Singh M."/>
            <person name="Singh A."/>
            <person name="Seah K."/>
            <person name="Emmerich C."/>
        </authorList>
    </citation>
    <scope>NUCLEOTIDE SEQUENCE</scope>
    <source>
        <strain evidence="2">DP1</strain>
    </source>
</reference>
<feature type="compositionally biased region" description="Basic and acidic residues" evidence="1">
    <location>
        <begin position="82"/>
        <end position="101"/>
    </location>
</feature>
<feature type="compositionally biased region" description="Basic residues" evidence="1">
    <location>
        <begin position="113"/>
        <end position="130"/>
    </location>
</feature>
<evidence type="ECO:0000313" key="3">
    <source>
        <dbReference type="Proteomes" id="UP001295684"/>
    </source>
</evidence>
<feature type="compositionally biased region" description="Low complexity" evidence="1">
    <location>
        <begin position="131"/>
        <end position="144"/>
    </location>
</feature>
<name>A0AAD1UAA4_EUPCR</name>
<dbReference type="Proteomes" id="UP001295684">
    <property type="component" value="Unassembled WGS sequence"/>
</dbReference>
<evidence type="ECO:0000313" key="2">
    <source>
        <dbReference type="EMBL" id="CAI2361568.1"/>
    </source>
</evidence>
<dbReference type="AlphaFoldDB" id="A0AAD1UAA4"/>
<feature type="region of interest" description="Disordered" evidence="1">
    <location>
        <begin position="301"/>
        <end position="325"/>
    </location>
</feature>
<keyword evidence="3" id="KW-1185">Reference proteome</keyword>
<organism evidence="2 3">
    <name type="scientific">Euplotes crassus</name>
    <dbReference type="NCBI Taxonomy" id="5936"/>
    <lineage>
        <taxon>Eukaryota</taxon>
        <taxon>Sar</taxon>
        <taxon>Alveolata</taxon>
        <taxon>Ciliophora</taxon>
        <taxon>Intramacronucleata</taxon>
        <taxon>Spirotrichea</taxon>
        <taxon>Hypotrichia</taxon>
        <taxon>Euplotida</taxon>
        <taxon>Euplotidae</taxon>
        <taxon>Moneuplotes</taxon>
    </lineage>
</organism>
<protein>
    <submittedName>
        <fullName evidence="2">Uncharacterized protein</fullName>
    </submittedName>
</protein>
<feature type="compositionally biased region" description="Basic residues" evidence="1">
    <location>
        <begin position="56"/>
        <end position="81"/>
    </location>
</feature>
<feature type="region of interest" description="Disordered" evidence="1">
    <location>
        <begin position="25"/>
        <end position="152"/>
    </location>
</feature>
<sequence length="580" mass="66032">MKNSIPMSVNTLTGEQEDLALKTRRFTKKKQTPDQTKEVILSVQPRSEKQQPQLKKTPKVKLSKSGKGKPIQAKKRKKSVARKAEKKITIASPEKRQKISDKSQGNSSEKAIKKPKVANRNSAVKKKAKPAKSSVSGNLRSSKAASKKKESTTLSTIDANIFNSSGQSRPPNLKDKVKKWAPKNPYYGIIDTLPKEIQGKIDWKKENLEEMFETLTPPNEYKPGLVLKWLKRVSENEIKNIHSEMVSIRVSERSLRRQLFESLENCEPLTFSNHSQKSEDSDRNIERKKLETPVKTKNSNKIINFNGMSGENNSACSKTSSNTKASPNMVRITSKEQNQNLKRRDCFQNYMNKIPSIVSIDPGKTIILKFKASKGSKKQPKIEVKCKKNIFNREKQTEIFIENLDEKGTKKEKDMKEKSEVQIKQPLYYNPEVFQSIGEEPPQEYIQFNWNMDSMNQEANPPSNYLKPEVQSKFMNLEQSNISQIMESAEGCGDFDMSKPLLSITNEQAKNYQMGGTSILNQFCNNPATPIFSINEDIGDNIRPNILESVISQDHLADQPANIPHFMITQNDDIMMHQEF</sequence>